<dbReference type="CDD" id="cd00609">
    <property type="entry name" value="AAT_like"/>
    <property type="match status" value="1"/>
</dbReference>
<keyword evidence="4" id="KW-0238">DNA-binding</keyword>
<dbReference type="InterPro" id="IPR036390">
    <property type="entry name" value="WH_DNA-bd_sf"/>
</dbReference>
<dbReference type="EMBL" id="UOEC01000132">
    <property type="protein sequence ID" value="VAV96158.1"/>
    <property type="molecule type" value="Genomic_DNA"/>
</dbReference>
<evidence type="ECO:0000256" key="5">
    <source>
        <dbReference type="ARBA" id="ARBA00023163"/>
    </source>
</evidence>
<keyword evidence="7" id="KW-0032">Aminotransferase</keyword>
<dbReference type="InterPro" id="IPR015421">
    <property type="entry name" value="PyrdxlP-dep_Trfase_major"/>
</dbReference>
<comment type="similarity">
    <text evidence="1">In the C-terminal section; belongs to the class-I pyridoxal-phosphate-dependent aminotransferase family.</text>
</comment>
<dbReference type="PANTHER" id="PTHR46577:SF1">
    <property type="entry name" value="HTH-TYPE TRANSCRIPTIONAL REGULATORY PROTEIN GABR"/>
    <property type="match status" value="1"/>
</dbReference>
<proteinExistence type="inferred from homology"/>
<dbReference type="PANTHER" id="PTHR46577">
    <property type="entry name" value="HTH-TYPE TRANSCRIPTIONAL REGULATORY PROTEIN GABR"/>
    <property type="match status" value="1"/>
</dbReference>
<evidence type="ECO:0000256" key="3">
    <source>
        <dbReference type="ARBA" id="ARBA00023015"/>
    </source>
</evidence>
<keyword evidence="2" id="KW-0663">Pyridoxal phosphate</keyword>
<protein>
    <submittedName>
        <fullName evidence="7">Transcriptional regulator, GntR family domain / Aspartate aminotransferase</fullName>
        <ecNumber evidence="7">2.6.1.1</ecNumber>
    </submittedName>
</protein>
<organism evidence="7">
    <name type="scientific">hydrothermal vent metagenome</name>
    <dbReference type="NCBI Taxonomy" id="652676"/>
    <lineage>
        <taxon>unclassified sequences</taxon>
        <taxon>metagenomes</taxon>
        <taxon>ecological metagenomes</taxon>
    </lineage>
</organism>
<evidence type="ECO:0000313" key="7">
    <source>
        <dbReference type="EMBL" id="VAV96158.1"/>
    </source>
</evidence>
<gene>
    <name evidence="7" type="ORF">MNBD_ALPHA08-687</name>
</gene>
<accession>A0A3B0S6X1</accession>
<dbReference type="CDD" id="cd07377">
    <property type="entry name" value="WHTH_GntR"/>
    <property type="match status" value="1"/>
</dbReference>
<dbReference type="GO" id="GO:0003700">
    <property type="term" value="F:DNA-binding transcription factor activity"/>
    <property type="evidence" value="ECO:0007669"/>
    <property type="project" value="InterPro"/>
</dbReference>
<dbReference type="InterPro" id="IPR036388">
    <property type="entry name" value="WH-like_DNA-bd_sf"/>
</dbReference>
<dbReference type="SMART" id="SM00345">
    <property type="entry name" value="HTH_GNTR"/>
    <property type="match status" value="1"/>
</dbReference>
<dbReference type="Gene3D" id="1.10.10.10">
    <property type="entry name" value="Winged helix-like DNA-binding domain superfamily/Winged helix DNA-binding domain"/>
    <property type="match status" value="1"/>
</dbReference>
<dbReference type="Gene3D" id="3.40.640.10">
    <property type="entry name" value="Type I PLP-dependent aspartate aminotransferase-like (Major domain)"/>
    <property type="match status" value="1"/>
</dbReference>
<dbReference type="InterPro" id="IPR015424">
    <property type="entry name" value="PyrdxlP-dep_Trfase"/>
</dbReference>
<keyword evidence="7" id="KW-0808">Transferase</keyword>
<name>A0A3B0S6X1_9ZZZZ</name>
<keyword evidence="5" id="KW-0804">Transcription</keyword>
<dbReference type="PROSITE" id="PS50949">
    <property type="entry name" value="HTH_GNTR"/>
    <property type="match status" value="1"/>
</dbReference>
<dbReference type="InterPro" id="IPR051446">
    <property type="entry name" value="HTH_trans_reg/aminotransferase"/>
</dbReference>
<dbReference type="AlphaFoldDB" id="A0A3B0S6X1"/>
<dbReference type="GO" id="GO:0003677">
    <property type="term" value="F:DNA binding"/>
    <property type="evidence" value="ECO:0007669"/>
    <property type="project" value="UniProtKB-KW"/>
</dbReference>
<reference evidence="7" key="1">
    <citation type="submission" date="2018-06" db="EMBL/GenBank/DDBJ databases">
        <authorList>
            <person name="Zhirakovskaya E."/>
        </authorList>
    </citation>
    <scope>NUCLEOTIDE SEQUENCE</scope>
</reference>
<dbReference type="Pfam" id="PF00392">
    <property type="entry name" value="GntR"/>
    <property type="match status" value="1"/>
</dbReference>
<dbReference type="InterPro" id="IPR004839">
    <property type="entry name" value="Aminotransferase_I/II_large"/>
</dbReference>
<dbReference type="SUPFAM" id="SSF46785">
    <property type="entry name" value="Winged helix' DNA-binding domain"/>
    <property type="match status" value="1"/>
</dbReference>
<evidence type="ECO:0000256" key="4">
    <source>
        <dbReference type="ARBA" id="ARBA00023125"/>
    </source>
</evidence>
<dbReference type="GO" id="GO:0004069">
    <property type="term" value="F:L-aspartate:2-oxoglutarate aminotransferase activity"/>
    <property type="evidence" value="ECO:0007669"/>
    <property type="project" value="UniProtKB-EC"/>
</dbReference>
<keyword evidence="3" id="KW-0805">Transcription regulation</keyword>
<evidence type="ECO:0000256" key="2">
    <source>
        <dbReference type="ARBA" id="ARBA00022898"/>
    </source>
</evidence>
<dbReference type="Pfam" id="PF00155">
    <property type="entry name" value="Aminotran_1_2"/>
    <property type="match status" value="1"/>
</dbReference>
<dbReference type="InterPro" id="IPR000524">
    <property type="entry name" value="Tscrpt_reg_HTH_GntR"/>
</dbReference>
<dbReference type="EC" id="2.6.1.1" evidence="7"/>
<evidence type="ECO:0000256" key="1">
    <source>
        <dbReference type="ARBA" id="ARBA00005384"/>
    </source>
</evidence>
<sequence length="497" mass="56278">MRDWLVHIRRNKDATLQAQIREAMVTAVLDGQLAGNEPVPSSRKLAKTLGVSRNTVVLAYQGLLEDGYIDARERSGYYVSERAVAAVKNRPQSKPMVVEPGRGPDWGSLFNVRPARQENIRKPINWQDYPYPFIYGQADHTLFPLSDWRDCALQSLGRKWLATWTNDNREEDDPLLIEQIRRRILPRRGIMARDDEILVTLGAQNALYLLCALLVNQHTQVAMEEPGYSDIRNIFRLKTDKVALVPLDDEGIMLTDEVAASDVLFTTPSHQFPTTITMSLNRRMDLLQMAEENETIIIEDDYEFETNYVNEPCPALKSLDDTGRVVYVGSFSKTLFSGLRLGFMVGPKKLIEEARALRRLMVRHAPNNNQRTAALFLSLGHHDTLIRRLNRAYRARWETMNAALEKHLPGCSEAPSFGGTSFWVKGPKGTDCEKLGIAALEQGVVIEPGRIYFGGRPRPTNYFRLGFSSISENLIEEGIEQLAEVMEEMQSSHGQTE</sequence>
<dbReference type="PRINTS" id="PR00035">
    <property type="entry name" value="HTHGNTR"/>
</dbReference>
<evidence type="ECO:0000259" key="6">
    <source>
        <dbReference type="PROSITE" id="PS50949"/>
    </source>
</evidence>
<dbReference type="GO" id="GO:0030170">
    <property type="term" value="F:pyridoxal phosphate binding"/>
    <property type="evidence" value="ECO:0007669"/>
    <property type="project" value="InterPro"/>
</dbReference>
<feature type="domain" description="HTH gntR-type" evidence="6">
    <location>
        <begin position="14"/>
        <end position="82"/>
    </location>
</feature>
<dbReference type="SUPFAM" id="SSF53383">
    <property type="entry name" value="PLP-dependent transferases"/>
    <property type="match status" value="1"/>
</dbReference>